<dbReference type="AlphaFoldDB" id="A0A3A4ZFC4"/>
<evidence type="ECO:0000313" key="1">
    <source>
        <dbReference type="EMBL" id="RJR27752.1"/>
    </source>
</evidence>
<accession>A0A3A4ZFC4</accession>
<protein>
    <submittedName>
        <fullName evidence="1">Uncharacterized protein</fullName>
    </submittedName>
</protein>
<proteinExistence type="predicted"/>
<dbReference type="EMBL" id="QZJF01000007">
    <property type="protein sequence ID" value="RJR27752.1"/>
    <property type="molecule type" value="Genomic_DNA"/>
</dbReference>
<dbReference type="Pfam" id="PF25209">
    <property type="entry name" value="Phage_capsid_4"/>
    <property type="match status" value="1"/>
</dbReference>
<reference evidence="1 2" key="1">
    <citation type="journal article" date="2017" name="ISME J.">
        <title>Energy and carbon metabolisms in a deep terrestrial subsurface fluid microbial community.</title>
        <authorList>
            <person name="Momper L."/>
            <person name="Jungbluth S.P."/>
            <person name="Lee M.D."/>
            <person name="Amend J.P."/>
        </authorList>
    </citation>
    <scope>NUCLEOTIDE SEQUENCE [LARGE SCALE GENOMIC DNA]</scope>
    <source>
        <strain evidence="1">SURF_46</strain>
    </source>
</reference>
<organism evidence="1 2">
    <name type="scientific">candidate division WWE3 bacterium</name>
    <dbReference type="NCBI Taxonomy" id="2053526"/>
    <lineage>
        <taxon>Bacteria</taxon>
        <taxon>Katanobacteria</taxon>
    </lineage>
</organism>
<comment type="caution">
    <text evidence="1">The sequence shown here is derived from an EMBL/GenBank/DDBJ whole genome shotgun (WGS) entry which is preliminary data.</text>
</comment>
<dbReference type="Proteomes" id="UP000265540">
    <property type="component" value="Unassembled WGS sequence"/>
</dbReference>
<name>A0A3A4ZFC4_UNCKA</name>
<sequence>MLGLRNLMESALQDTSNDVKEAQKRVVDKFSEALDSGKISLANGVSLREAFDVLCNPKGDVDLGNSARVAEAMVGTAFPYFTEKVLVPIIRREYEWALNDILSLCTETTTNKQTVNVPGLGNFQGAEKVGSGQEYVHDQGEENMCTVKLHKYGHIIDITREAILNDEAGILESRAAGAGKYMGRLIHEIGVKKLTNVTTISLNGEGANTAFTYNETGYAHFSTDHSSIDGQTNSNVDTTAFSYAGITAVEKLLLLMKDDRGKRAPVMPKVLMVPVALRQTAMQLLGSERQYDNANNAVNVYKNAFVPFYSPFLDDNSSTLYYLGDPKTAFYLFWRMRPTTTVQSTGSDDAFKRDIVLAYKYASEFNFGLLDYRVVARGSS</sequence>
<gene>
    <name evidence="1" type="ORF">C4561_01470</name>
</gene>
<evidence type="ECO:0000313" key="2">
    <source>
        <dbReference type="Proteomes" id="UP000265540"/>
    </source>
</evidence>